<evidence type="ECO:0000313" key="2">
    <source>
        <dbReference type="Proteomes" id="UP000624404"/>
    </source>
</evidence>
<dbReference type="AlphaFoldDB" id="A0A8H2W1X6"/>
<keyword evidence="2" id="KW-1185">Reference proteome</keyword>
<dbReference type="EMBL" id="CAJHIA010000033">
    <property type="protein sequence ID" value="CAD6448979.1"/>
    <property type="molecule type" value="Genomic_DNA"/>
</dbReference>
<protein>
    <submittedName>
        <fullName evidence="1">D338853d-0f66-4878-805d-cdefd1b85701-CDS</fullName>
    </submittedName>
</protein>
<gene>
    <name evidence="1" type="ORF">SCLTRI_LOCUS8777</name>
</gene>
<comment type="caution">
    <text evidence="1">The sequence shown here is derived from an EMBL/GenBank/DDBJ whole genome shotgun (WGS) entry which is preliminary data.</text>
</comment>
<accession>A0A8H2W1X6</accession>
<dbReference type="OrthoDB" id="10482451at2759"/>
<name>A0A8H2W1X6_9HELO</name>
<organism evidence="1 2">
    <name type="scientific">Sclerotinia trifoliorum</name>
    <dbReference type="NCBI Taxonomy" id="28548"/>
    <lineage>
        <taxon>Eukaryota</taxon>
        <taxon>Fungi</taxon>
        <taxon>Dikarya</taxon>
        <taxon>Ascomycota</taxon>
        <taxon>Pezizomycotina</taxon>
        <taxon>Leotiomycetes</taxon>
        <taxon>Helotiales</taxon>
        <taxon>Sclerotiniaceae</taxon>
        <taxon>Sclerotinia</taxon>
    </lineage>
</organism>
<proteinExistence type="predicted"/>
<reference evidence="1" key="1">
    <citation type="submission" date="2020-10" db="EMBL/GenBank/DDBJ databases">
        <authorList>
            <person name="Kusch S."/>
        </authorList>
    </citation>
    <scope>NUCLEOTIDE SEQUENCE</scope>
    <source>
        <strain evidence="1">SwB9</strain>
    </source>
</reference>
<evidence type="ECO:0000313" key="1">
    <source>
        <dbReference type="EMBL" id="CAD6448979.1"/>
    </source>
</evidence>
<sequence>MRPRNRAKNETFTAKTLVQLVHNNALNMMMYRFLYKNAVAAARQHRPNHKKASSSLNEPNASSLFTVRDITAIAVIPNSTPTDICVDINTIMKDCFVSVGLGEALPQNLSVKFDLHVQSIDHSLENLRRHKSLKISVPF</sequence>
<dbReference type="Proteomes" id="UP000624404">
    <property type="component" value="Unassembled WGS sequence"/>
</dbReference>